<keyword evidence="8" id="KW-1185">Reference proteome</keyword>
<dbReference type="CDD" id="cd18139">
    <property type="entry name" value="HLD_clamp_RarA"/>
    <property type="match status" value="1"/>
</dbReference>
<dbReference type="InterPro" id="IPR021886">
    <property type="entry name" value="MgsA_C"/>
</dbReference>
<dbReference type="NCBIfam" id="NF009881">
    <property type="entry name" value="PRK13341.1-2"/>
    <property type="match status" value="1"/>
</dbReference>
<evidence type="ECO:0000256" key="5">
    <source>
        <dbReference type="ARBA" id="ARBA00022840"/>
    </source>
</evidence>
<sequence>MDLFDQHLIQITETEAPLAARMRPRTLDEFIGQDHIIGQGRLLRRAISLDQLSSLIFYGPPGTGKTTLARVIANTTRADFIAINAVLSGVKEIRAAIETAQEQRKYHNQKTILFVDEVHRFNKSQQDALLPWVENGTVILIGATTENPYFEVNKALVSRSRIFQLKPLNEQDLCRVVEQTLNDKQRGYGNLAIKIDPDALAHLINVANGDARSLLNALELAVETTPLTIEDSPFTAKTQQSITPLTFEDSPFTPKTQQSTSANTRGVIHITLAVAEESIQQRAVLYDKEGDVHFDTISAFIKSLRGSDPDAALYWLAKMVYAGEDPRFIFRRMLILSSEDVGLADPQAVVIVNACAEAFDRVGMPEGRYHLAQAALYLATAPKSNSIMGFFDALAAVEQEREAEVPTHLKDANRDQKGFGHGAGYLYPHAYRDHWVAQQYLPASLQGQVFYQPSTQGFEGEINVQVARRREAQLAAMVSGLGIEPIEILTYSNIDAASERWLQRTLSQIGTQLATVRDRIFTIAQLQRHHVVLDINAGTGLLTWEAVRHVPEGGVYACVRSESDAQALREQAATLEEIRRPIVVTAKITELPAVLASQALGVNFDYIIGRNALVNEPDKNAAAQILAQILPQSGRIVLAETVPRHTQRLYRLLDEQKLGAKLYGRLVAAEEAIYTNSSDSILNWNAEDLRTSFEVAGLKVEVVLEQSSTLMHITSAFLNRLFTSNANRPSYLDRLALTLTPQELKAIKDIFTQCLLNQTVNWESSIAFVQAWQKL</sequence>
<dbReference type="PANTHER" id="PTHR13779:SF7">
    <property type="entry name" value="ATPASE WRNIP1"/>
    <property type="match status" value="1"/>
</dbReference>
<gene>
    <name evidence="7" type="ORF">SR1949_01930</name>
</gene>
<dbReference type="InterPro" id="IPR003959">
    <property type="entry name" value="ATPase_AAA_core"/>
</dbReference>
<dbReference type="Gene3D" id="1.10.8.60">
    <property type="match status" value="1"/>
</dbReference>
<feature type="domain" description="AAA+ ATPase" evidence="6">
    <location>
        <begin position="51"/>
        <end position="168"/>
    </location>
</feature>
<keyword evidence="3" id="KW-0235">DNA replication</keyword>
<dbReference type="FunFam" id="3.40.50.300:FF:000137">
    <property type="entry name" value="Replication-associated recombination protein A"/>
    <property type="match status" value="1"/>
</dbReference>
<dbReference type="Gene3D" id="1.10.3710.10">
    <property type="entry name" value="DNA polymerase III clamp loader subunits, C-terminal domain"/>
    <property type="match status" value="1"/>
</dbReference>
<dbReference type="EMBL" id="BJCE01000003">
    <property type="protein sequence ID" value="GCL35101.1"/>
    <property type="molecule type" value="Genomic_DNA"/>
</dbReference>
<dbReference type="PANTHER" id="PTHR13779">
    <property type="entry name" value="WERNER HELICASE-INTERACTING PROTEIN 1 FAMILY MEMBER"/>
    <property type="match status" value="1"/>
</dbReference>
<dbReference type="InterPro" id="IPR027417">
    <property type="entry name" value="P-loop_NTPase"/>
</dbReference>
<dbReference type="SUPFAM" id="SSF52540">
    <property type="entry name" value="P-loop containing nucleoside triphosphate hydrolases"/>
    <property type="match status" value="1"/>
</dbReference>
<dbReference type="GO" id="GO:0016887">
    <property type="term" value="F:ATP hydrolysis activity"/>
    <property type="evidence" value="ECO:0007669"/>
    <property type="project" value="InterPro"/>
</dbReference>
<dbReference type="GO" id="GO:0006261">
    <property type="term" value="P:DNA-templated DNA replication"/>
    <property type="evidence" value="ECO:0007669"/>
    <property type="project" value="TreeGrafter"/>
</dbReference>
<evidence type="ECO:0000313" key="8">
    <source>
        <dbReference type="Proteomes" id="UP000300142"/>
    </source>
</evidence>
<dbReference type="GO" id="GO:0000731">
    <property type="term" value="P:DNA synthesis involved in DNA repair"/>
    <property type="evidence" value="ECO:0007669"/>
    <property type="project" value="TreeGrafter"/>
</dbReference>
<keyword evidence="4" id="KW-0547">Nucleotide-binding</keyword>
<dbReference type="Proteomes" id="UP000300142">
    <property type="component" value="Unassembled WGS sequence"/>
</dbReference>
<keyword evidence="5" id="KW-0067">ATP-binding</keyword>
<reference evidence="8" key="1">
    <citation type="submission" date="2019-02" db="EMBL/GenBank/DDBJ databases">
        <title>Draft genome sequence of Sphaerospermopsis reniformis NIES-1949.</title>
        <authorList>
            <person name="Yamaguchi H."/>
            <person name="Suzuki S."/>
            <person name="Kawachi M."/>
        </authorList>
    </citation>
    <scope>NUCLEOTIDE SEQUENCE [LARGE SCALE GENOMIC DNA]</scope>
    <source>
        <strain evidence="8">NIES-1949</strain>
    </source>
</reference>
<evidence type="ECO:0000259" key="6">
    <source>
        <dbReference type="SMART" id="SM00382"/>
    </source>
</evidence>
<dbReference type="InterPro" id="IPR003593">
    <property type="entry name" value="AAA+_ATPase"/>
</dbReference>
<organism evidence="7 8">
    <name type="scientific">Sphaerospermopsis reniformis</name>
    <dbReference type="NCBI Taxonomy" id="531300"/>
    <lineage>
        <taxon>Bacteria</taxon>
        <taxon>Bacillati</taxon>
        <taxon>Cyanobacteriota</taxon>
        <taxon>Cyanophyceae</taxon>
        <taxon>Nostocales</taxon>
        <taxon>Aphanizomenonaceae</taxon>
        <taxon>Sphaerospermopsis</taxon>
    </lineage>
</organism>
<dbReference type="SUPFAM" id="SSF48019">
    <property type="entry name" value="post-AAA+ oligomerization domain-like"/>
    <property type="match status" value="1"/>
</dbReference>
<dbReference type="GO" id="GO:0005524">
    <property type="term" value="F:ATP binding"/>
    <property type="evidence" value="ECO:0007669"/>
    <property type="project" value="UniProtKB-KW"/>
</dbReference>
<dbReference type="InterPro" id="IPR008921">
    <property type="entry name" value="DNA_pol3_clamp-load_cplx_C"/>
</dbReference>
<dbReference type="RefSeq" id="WP_137666060.1">
    <property type="nucleotide sequence ID" value="NZ_BJCE01000003.1"/>
</dbReference>
<dbReference type="SMART" id="SM00382">
    <property type="entry name" value="AAA"/>
    <property type="match status" value="1"/>
</dbReference>
<dbReference type="GO" id="GO:0008047">
    <property type="term" value="F:enzyme activator activity"/>
    <property type="evidence" value="ECO:0007669"/>
    <property type="project" value="TreeGrafter"/>
</dbReference>
<evidence type="ECO:0000256" key="3">
    <source>
        <dbReference type="ARBA" id="ARBA00022705"/>
    </source>
</evidence>
<dbReference type="Gene3D" id="3.40.50.300">
    <property type="entry name" value="P-loop containing nucleotide triphosphate hydrolases"/>
    <property type="match status" value="1"/>
</dbReference>
<dbReference type="Pfam" id="PF16193">
    <property type="entry name" value="AAA_assoc_2"/>
    <property type="match status" value="2"/>
</dbReference>
<dbReference type="Gene3D" id="1.20.272.10">
    <property type="match status" value="1"/>
</dbReference>
<comment type="similarity">
    <text evidence="2">Belongs to the AAA ATPase family. RarA/MGS1/WRNIP1 subfamily.</text>
</comment>
<comment type="function">
    <text evidence="1">DNA-dependent ATPase that plays important roles in cellular responses to stalled DNA replication processes.</text>
</comment>
<name>A0A479ZV81_9CYAN</name>
<dbReference type="FunFam" id="1.20.272.10:FF:000001">
    <property type="entry name" value="Putative AAA family ATPase"/>
    <property type="match status" value="1"/>
</dbReference>
<dbReference type="GO" id="GO:0017116">
    <property type="term" value="F:single-stranded DNA helicase activity"/>
    <property type="evidence" value="ECO:0007669"/>
    <property type="project" value="TreeGrafter"/>
</dbReference>
<dbReference type="CDD" id="cd00009">
    <property type="entry name" value="AAA"/>
    <property type="match status" value="1"/>
</dbReference>
<dbReference type="Pfam" id="PF00004">
    <property type="entry name" value="AAA"/>
    <property type="match status" value="1"/>
</dbReference>
<proteinExistence type="inferred from homology"/>
<dbReference type="SUPFAM" id="SSF53335">
    <property type="entry name" value="S-adenosyl-L-methionine-dependent methyltransferases"/>
    <property type="match status" value="1"/>
</dbReference>
<dbReference type="InterPro" id="IPR029063">
    <property type="entry name" value="SAM-dependent_MTases_sf"/>
</dbReference>
<comment type="caution">
    <text evidence="7">The sequence shown here is derived from an EMBL/GenBank/DDBJ whole genome shotgun (WGS) entry which is preliminary data.</text>
</comment>
<accession>A0A479ZV81</accession>
<evidence type="ECO:0000313" key="7">
    <source>
        <dbReference type="EMBL" id="GCL35101.1"/>
    </source>
</evidence>
<protein>
    <recommendedName>
        <fullName evidence="6">AAA+ ATPase domain-containing protein</fullName>
    </recommendedName>
</protein>
<evidence type="ECO:0000256" key="2">
    <source>
        <dbReference type="ARBA" id="ARBA00008959"/>
    </source>
</evidence>
<dbReference type="Pfam" id="PF12002">
    <property type="entry name" value="MgsA_C"/>
    <property type="match status" value="1"/>
</dbReference>
<dbReference type="GO" id="GO:0003677">
    <property type="term" value="F:DNA binding"/>
    <property type="evidence" value="ECO:0007669"/>
    <property type="project" value="InterPro"/>
</dbReference>
<dbReference type="AlphaFoldDB" id="A0A479ZV81"/>
<evidence type="ECO:0000256" key="1">
    <source>
        <dbReference type="ARBA" id="ARBA00002393"/>
    </source>
</evidence>
<dbReference type="Gene3D" id="3.40.50.150">
    <property type="entry name" value="Vaccinia Virus protein VP39"/>
    <property type="match status" value="1"/>
</dbReference>
<evidence type="ECO:0000256" key="4">
    <source>
        <dbReference type="ARBA" id="ARBA00022741"/>
    </source>
</evidence>
<dbReference type="InterPro" id="IPR032423">
    <property type="entry name" value="AAA_assoc_2"/>
</dbReference>
<dbReference type="InterPro" id="IPR051314">
    <property type="entry name" value="AAA_ATPase_RarA/MGS1/WRNIP1"/>
</dbReference>